<evidence type="ECO:0000313" key="4">
    <source>
        <dbReference type="Proteomes" id="UP000054893"/>
    </source>
</evidence>
<proteinExistence type="predicted"/>
<dbReference type="SUPFAM" id="SSF53474">
    <property type="entry name" value="alpha/beta-Hydrolases"/>
    <property type="match status" value="1"/>
</dbReference>
<protein>
    <submittedName>
        <fullName evidence="3">Alpha/beta hydrolase</fullName>
    </submittedName>
</protein>
<dbReference type="PANTHER" id="PTHR43329">
    <property type="entry name" value="EPOXIDE HYDROLASE"/>
    <property type="match status" value="1"/>
</dbReference>
<dbReference type="Proteomes" id="UP000054893">
    <property type="component" value="Unassembled WGS sequence"/>
</dbReference>
<evidence type="ECO:0000313" key="3">
    <source>
        <dbReference type="EMBL" id="SAL36182.1"/>
    </source>
</evidence>
<dbReference type="OrthoDB" id="9799989at2"/>
<dbReference type="RefSeq" id="WP_075643300.1">
    <property type="nucleotide sequence ID" value="NZ_FCOC02000011.1"/>
</dbReference>
<sequence length="301" mass="34151">MSQAISAAFPYDMQRARVRDAEMAYVDVGEGKPIVLLHGNPTSSYTWRNVIPYLEPLGRCLAPDLIGMGQSSPSPTYSYRFDDHAKYLDAWFEQLDLQEEIILVVQDWGAALGFDRAVRFPESVAGIVYMEAMVRPRLWTDMPPERQAVFRKLRGAEGEQMVLEENFFVDKMLFELGVKRPLSTAEKEVYAKPFKTPGVSRLPTLVWPRQIPFDGDPPDTFVRVKRYSDWLARSEHLPKLFINADEGHGTAGAAREFCRAWPNQKEITVSAKHYVPEDCPHEIGQAAAEFVRAVRGQTLAE</sequence>
<evidence type="ECO:0000256" key="1">
    <source>
        <dbReference type="ARBA" id="ARBA00022801"/>
    </source>
</evidence>
<organism evidence="3 4">
    <name type="scientific">Caballeronia sordidicola</name>
    <name type="common">Burkholderia sordidicola</name>
    <dbReference type="NCBI Taxonomy" id="196367"/>
    <lineage>
        <taxon>Bacteria</taxon>
        <taxon>Pseudomonadati</taxon>
        <taxon>Pseudomonadota</taxon>
        <taxon>Betaproteobacteria</taxon>
        <taxon>Burkholderiales</taxon>
        <taxon>Burkholderiaceae</taxon>
        <taxon>Caballeronia</taxon>
    </lineage>
</organism>
<accession>A0A158GVW5</accession>
<dbReference type="NCBIfam" id="NF002938">
    <property type="entry name" value="PRK03592.1"/>
    <property type="match status" value="1"/>
</dbReference>
<dbReference type="EMBL" id="FCOC02000011">
    <property type="protein sequence ID" value="SAL36182.1"/>
    <property type="molecule type" value="Genomic_DNA"/>
</dbReference>
<gene>
    <name evidence="3" type="ORF">AWB64_03636</name>
</gene>
<dbReference type="Pfam" id="PF00561">
    <property type="entry name" value="Abhydrolase_1"/>
    <property type="match status" value="1"/>
</dbReference>
<feature type="domain" description="AB hydrolase-1" evidence="2">
    <location>
        <begin position="32"/>
        <end position="276"/>
    </location>
</feature>
<dbReference type="InterPro" id="IPR000073">
    <property type="entry name" value="AB_hydrolase_1"/>
</dbReference>
<name>A0A158GVW5_CABSO</name>
<dbReference type="InterPro" id="IPR029058">
    <property type="entry name" value="AB_hydrolase_fold"/>
</dbReference>
<dbReference type="Gene3D" id="3.40.50.1820">
    <property type="entry name" value="alpha/beta hydrolase"/>
    <property type="match status" value="1"/>
</dbReference>
<dbReference type="PRINTS" id="PR00412">
    <property type="entry name" value="EPOXHYDRLASE"/>
</dbReference>
<keyword evidence="1 3" id="KW-0378">Hydrolase</keyword>
<reference evidence="3 4" key="1">
    <citation type="submission" date="2016-01" db="EMBL/GenBank/DDBJ databases">
        <authorList>
            <person name="Oliw E.H."/>
        </authorList>
    </citation>
    <scope>NUCLEOTIDE SEQUENCE [LARGE SCALE GENOMIC DNA]</scope>
    <source>
        <strain evidence="3">LMG 22029</strain>
    </source>
</reference>
<dbReference type="AlphaFoldDB" id="A0A158GVW5"/>
<dbReference type="GO" id="GO:0016787">
    <property type="term" value="F:hydrolase activity"/>
    <property type="evidence" value="ECO:0007669"/>
    <property type="project" value="UniProtKB-KW"/>
</dbReference>
<evidence type="ECO:0000259" key="2">
    <source>
        <dbReference type="Pfam" id="PF00561"/>
    </source>
</evidence>
<dbReference type="InterPro" id="IPR000639">
    <property type="entry name" value="Epox_hydrolase-like"/>
</dbReference>